<accession>A0A2S7VHR9</accession>
<dbReference type="OrthoDB" id="9800188at2"/>
<dbReference type="RefSeq" id="WP_105061608.1">
    <property type="nucleotide sequence ID" value="NZ_MSCJ01000003.1"/>
</dbReference>
<dbReference type="CDD" id="cd01289">
    <property type="entry name" value="FabA_like"/>
    <property type="match status" value="1"/>
</dbReference>
<dbReference type="SUPFAM" id="SSF54637">
    <property type="entry name" value="Thioesterase/thiol ester dehydrase-isomerase"/>
    <property type="match status" value="1"/>
</dbReference>
<dbReference type="Pfam" id="PF22817">
    <property type="entry name" value="ApeP-like"/>
    <property type="match status" value="1"/>
</dbReference>
<dbReference type="EMBL" id="MSCJ01000003">
    <property type="protein sequence ID" value="PQJ61736.1"/>
    <property type="molecule type" value="Genomic_DNA"/>
</dbReference>
<evidence type="ECO:0000313" key="1">
    <source>
        <dbReference type="EMBL" id="PQJ61736.1"/>
    </source>
</evidence>
<reference evidence="1 2" key="1">
    <citation type="submission" date="2016-12" db="EMBL/GenBank/DDBJ databases">
        <title>Diversity of luminous bacteria.</title>
        <authorList>
            <person name="Yoshizawa S."/>
            <person name="Kogure K."/>
        </authorList>
    </citation>
    <scope>NUCLEOTIDE SEQUENCE [LARGE SCALE GENOMIC DNA]</scope>
    <source>
        <strain evidence="1 2">LC1-200</strain>
    </source>
</reference>
<organism evidence="1 2">
    <name type="scientific">Photobacterium angustum</name>
    <dbReference type="NCBI Taxonomy" id="661"/>
    <lineage>
        <taxon>Bacteria</taxon>
        <taxon>Pseudomonadati</taxon>
        <taxon>Pseudomonadota</taxon>
        <taxon>Gammaproteobacteria</taxon>
        <taxon>Vibrionales</taxon>
        <taxon>Vibrionaceae</taxon>
        <taxon>Photobacterium</taxon>
    </lineage>
</organism>
<comment type="caution">
    <text evidence="1">The sequence shown here is derived from an EMBL/GenBank/DDBJ whole genome shotgun (WGS) entry which is preliminary data.</text>
</comment>
<dbReference type="InterPro" id="IPR029069">
    <property type="entry name" value="HotDog_dom_sf"/>
</dbReference>
<dbReference type="PIRSF" id="PIRSF020565">
    <property type="entry name" value="3Ho_Ac_ACP_DH_prd"/>
    <property type="match status" value="1"/>
</dbReference>
<dbReference type="Proteomes" id="UP000238730">
    <property type="component" value="Unassembled WGS sequence"/>
</dbReference>
<dbReference type="Gene3D" id="3.10.129.10">
    <property type="entry name" value="Hotdog Thioesterase"/>
    <property type="match status" value="1"/>
</dbReference>
<protein>
    <submittedName>
        <fullName evidence="1">3-hydroxydecanoyl-ACP dehydratase</fullName>
    </submittedName>
</protein>
<evidence type="ECO:0000313" key="2">
    <source>
        <dbReference type="Proteomes" id="UP000238730"/>
    </source>
</evidence>
<dbReference type="AlphaFoldDB" id="A0A2S7VHR9"/>
<proteinExistence type="predicted"/>
<sequence length="158" mass="17847">MTNCPPLHQLLPHEAPMILVDDLIDVGEKHIHCRVAISRHCLYFDSETQSIPAYVGIEFMAQTVAGWSGFHAWKKGEDAPIGFLLGCRRYHSECSAFQEHDILDIHAEQIMENNGMAVFDCKIICHEQIVASSQLNAFVPSKSQLEQMQLDNNNRKNA</sequence>
<gene>
    <name evidence="1" type="ORF">BTO08_15720</name>
</gene>
<name>A0A2S7VHR9_PHOAN</name>
<dbReference type="InterPro" id="IPR016776">
    <property type="entry name" value="ApeP-like_dehydratase"/>
</dbReference>